<comment type="caution">
    <text evidence="2">The sequence shown here is derived from an EMBL/GenBank/DDBJ whole genome shotgun (WGS) entry which is preliminary data.</text>
</comment>
<gene>
    <name evidence="2" type="ORF">S12H4_09638</name>
</gene>
<feature type="compositionally biased region" description="Basic and acidic residues" evidence="1">
    <location>
        <begin position="96"/>
        <end position="116"/>
    </location>
</feature>
<feature type="region of interest" description="Disordered" evidence="1">
    <location>
        <begin position="79"/>
        <end position="116"/>
    </location>
</feature>
<reference evidence="2" key="1">
    <citation type="journal article" date="2014" name="Front. Microbiol.">
        <title>High frequency of phylogenetically diverse reductive dehalogenase-homologous genes in deep subseafloor sedimentary metagenomes.</title>
        <authorList>
            <person name="Kawai M."/>
            <person name="Futagami T."/>
            <person name="Toyoda A."/>
            <person name="Takaki Y."/>
            <person name="Nishi S."/>
            <person name="Hori S."/>
            <person name="Arai W."/>
            <person name="Tsubouchi T."/>
            <person name="Morono Y."/>
            <person name="Uchiyama I."/>
            <person name="Ito T."/>
            <person name="Fujiyama A."/>
            <person name="Inagaki F."/>
            <person name="Takami H."/>
        </authorList>
    </citation>
    <scope>NUCLEOTIDE SEQUENCE</scope>
    <source>
        <strain evidence="2">Expedition CK06-06</strain>
    </source>
</reference>
<dbReference type="EMBL" id="BARW01003950">
    <property type="protein sequence ID" value="GAI59140.1"/>
    <property type="molecule type" value="Genomic_DNA"/>
</dbReference>
<protein>
    <submittedName>
        <fullName evidence="2">Uncharacterized protein</fullName>
    </submittedName>
</protein>
<evidence type="ECO:0000256" key="1">
    <source>
        <dbReference type="SAM" id="MobiDB-lite"/>
    </source>
</evidence>
<proteinExistence type="predicted"/>
<dbReference type="AlphaFoldDB" id="X1R7K8"/>
<evidence type="ECO:0000313" key="2">
    <source>
        <dbReference type="EMBL" id="GAI59140.1"/>
    </source>
</evidence>
<accession>X1R7K8</accession>
<name>X1R7K8_9ZZZZ</name>
<organism evidence="2">
    <name type="scientific">marine sediment metagenome</name>
    <dbReference type="NCBI Taxonomy" id="412755"/>
    <lineage>
        <taxon>unclassified sequences</taxon>
        <taxon>metagenomes</taxon>
        <taxon>ecological metagenomes</taxon>
    </lineage>
</organism>
<sequence length="116" mass="12786">MKSVFIVDPECGETCDLAEKRIKTQLDAGEIEKMETAEAMRKGVPLKNIKGSPAIIHYSEKTNEVLGVTYFHRQGGDVELSPSPSLIEMEGTNEGWEPKAEAAPQELEKHGETAEE</sequence>